<evidence type="ECO:0000256" key="8">
    <source>
        <dbReference type="HAMAP-Rule" id="MF_01658"/>
    </source>
</evidence>
<evidence type="ECO:0000256" key="7">
    <source>
        <dbReference type="ARBA" id="ARBA00023136"/>
    </source>
</evidence>
<keyword evidence="11" id="KW-1185">Reference proteome</keyword>
<keyword evidence="6 8" id="KW-0503">Monooxygenase</keyword>
<dbReference type="AlphaFoldDB" id="A0A7W9ZHD1"/>
<feature type="binding site" evidence="8">
    <location>
        <position position="162"/>
    </location>
    <ligand>
        <name>Fe cation</name>
        <dbReference type="ChEBI" id="CHEBI:24875"/>
        <label>2</label>
    </ligand>
</feature>
<dbReference type="GO" id="GO:0046872">
    <property type="term" value="F:metal ion binding"/>
    <property type="evidence" value="ECO:0007669"/>
    <property type="project" value="UniProtKB-KW"/>
</dbReference>
<dbReference type="PANTHER" id="PTHR11237:SF4">
    <property type="entry name" value="5-DEMETHOXYUBIQUINONE HYDROXYLASE, MITOCHONDRIAL"/>
    <property type="match status" value="1"/>
</dbReference>
<dbReference type="Proteomes" id="UP000544872">
    <property type="component" value="Unassembled WGS sequence"/>
</dbReference>
<feature type="binding site" evidence="8">
    <location>
        <position position="78"/>
    </location>
    <ligand>
        <name>Fe cation</name>
        <dbReference type="ChEBI" id="CHEBI:24875"/>
        <label>1</label>
    </ligand>
</feature>
<evidence type="ECO:0000256" key="9">
    <source>
        <dbReference type="SAM" id="MobiDB-lite"/>
    </source>
</evidence>
<evidence type="ECO:0000256" key="1">
    <source>
        <dbReference type="ARBA" id="ARBA00004749"/>
    </source>
</evidence>
<dbReference type="UniPathway" id="UPA00232"/>
<organism evidence="10 11">
    <name type="scientific">Novispirillum itersonii</name>
    <name type="common">Aquaspirillum itersonii</name>
    <dbReference type="NCBI Taxonomy" id="189"/>
    <lineage>
        <taxon>Bacteria</taxon>
        <taxon>Pseudomonadati</taxon>
        <taxon>Pseudomonadota</taxon>
        <taxon>Alphaproteobacteria</taxon>
        <taxon>Rhodospirillales</taxon>
        <taxon>Novispirillaceae</taxon>
        <taxon>Novispirillum</taxon>
    </lineage>
</organism>
<dbReference type="Pfam" id="PF03232">
    <property type="entry name" value="COQ7"/>
    <property type="match status" value="1"/>
</dbReference>
<protein>
    <recommendedName>
        <fullName evidence="8">3-demethoxyubiquinol 3-hydroxylase</fullName>
        <shortName evidence="8">DMQ hydroxylase</shortName>
        <ecNumber evidence="8">1.14.99.60</ecNumber>
    </recommendedName>
    <alternativeName>
        <fullName evidence="8">2-nonaprenyl-3-methyl-6-methoxy-1,4-benzoquinol hydroxylase</fullName>
    </alternativeName>
</protein>
<evidence type="ECO:0000313" key="11">
    <source>
        <dbReference type="Proteomes" id="UP000544872"/>
    </source>
</evidence>
<comment type="function">
    <text evidence="8">Catalyzes the hydroxylation of 2-nonaprenyl-3-methyl-6-methoxy-1,4-benzoquinol during ubiquinone biosynthesis.</text>
</comment>
<proteinExistence type="inferred from homology"/>
<dbReference type="HAMAP" id="MF_01658">
    <property type="entry name" value="COQ7"/>
    <property type="match status" value="1"/>
</dbReference>
<evidence type="ECO:0000256" key="2">
    <source>
        <dbReference type="ARBA" id="ARBA00022688"/>
    </source>
</evidence>
<accession>A0A7W9ZHD1</accession>
<keyword evidence="7 8" id="KW-0472">Membrane</keyword>
<keyword evidence="2 8" id="KW-0831">Ubiquinone biosynthesis</keyword>
<dbReference type="RefSeq" id="WP_184264323.1">
    <property type="nucleotide sequence ID" value="NZ_JACIIX010000011.1"/>
</dbReference>
<dbReference type="GO" id="GO:0005886">
    <property type="term" value="C:plasma membrane"/>
    <property type="evidence" value="ECO:0007669"/>
    <property type="project" value="UniProtKB-SubCell"/>
</dbReference>
<feature type="binding site" evidence="8">
    <location>
        <position position="130"/>
    </location>
    <ligand>
        <name>Fe cation</name>
        <dbReference type="ChEBI" id="CHEBI:24875"/>
        <label>2</label>
    </ligand>
</feature>
<dbReference type="InterPro" id="IPR011566">
    <property type="entry name" value="Ubq_synth_Coq7"/>
</dbReference>
<evidence type="ECO:0000256" key="4">
    <source>
        <dbReference type="ARBA" id="ARBA00023002"/>
    </source>
</evidence>
<dbReference type="GO" id="GO:0006744">
    <property type="term" value="P:ubiquinone biosynthetic process"/>
    <property type="evidence" value="ECO:0007669"/>
    <property type="project" value="UniProtKB-UniRule"/>
</dbReference>
<keyword evidence="3 8" id="KW-0479">Metal-binding</keyword>
<keyword evidence="8" id="KW-1003">Cell membrane</keyword>
<feature type="binding site" evidence="8">
    <location>
        <position position="78"/>
    </location>
    <ligand>
        <name>Fe cation</name>
        <dbReference type="ChEBI" id="CHEBI:24875"/>
        <label>2</label>
    </ligand>
</feature>
<dbReference type="EC" id="1.14.99.60" evidence="8"/>
<comment type="similarity">
    <text evidence="8">Belongs to the COQ7 family.</text>
</comment>
<gene>
    <name evidence="8" type="primary">coq7</name>
    <name evidence="10" type="ORF">FHS48_002947</name>
</gene>
<reference evidence="10 11" key="1">
    <citation type="submission" date="2020-08" db="EMBL/GenBank/DDBJ databases">
        <title>Genomic Encyclopedia of Type Strains, Phase IV (KMG-IV): sequencing the most valuable type-strain genomes for metagenomic binning, comparative biology and taxonomic classification.</title>
        <authorList>
            <person name="Goeker M."/>
        </authorList>
    </citation>
    <scope>NUCLEOTIDE SEQUENCE [LARGE SCALE GENOMIC DNA]</scope>
    <source>
        <strain evidence="10 11">DSM 11590</strain>
    </source>
</reference>
<feature type="binding site" evidence="8">
    <location>
        <position position="162"/>
    </location>
    <ligand>
        <name>Fe cation</name>
        <dbReference type="ChEBI" id="CHEBI:24875"/>
        <label>1</label>
    </ligand>
</feature>
<comment type="cofactor">
    <cofactor evidence="8">
        <name>Fe cation</name>
        <dbReference type="ChEBI" id="CHEBI:24875"/>
    </cofactor>
    <text evidence="8">Binds 2 iron ions per subunit.</text>
</comment>
<dbReference type="EMBL" id="JACIIX010000011">
    <property type="protein sequence ID" value="MBB6211508.1"/>
    <property type="molecule type" value="Genomic_DNA"/>
</dbReference>
<sequence length="201" mass="22361">MTDLTLPAAPDTTDTPARPSVTAGNRIPGDLTREQLLDRIMRVNHAGEYGAVRIYQGQLAVIGRGQHGKTVQHMLEQEVVHKEYFQKAIGERQGRPTVLQPVWHVAGWMLGAGTALLGERAAMACTVAVEEAIDDHYREQAEQLGDDEAELRETIERFRAEELEHRDIGYENGAEQAPAYPLLHAAVKSGTRFAIWLSERI</sequence>
<keyword evidence="5 8" id="KW-0408">Iron</keyword>
<comment type="subcellular location">
    <subcellularLocation>
        <location evidence="8">Cell membrane</location>
        <topology evidence="8">Peripheral membrane protein</topology>
    </subcellularLocation>
</comment>
<dbReference type="PANTHER" id="PTHR11237">
    <property type="entry name" value="COENZYME Q10 BIOSYNTHESIS PROTEIN 7"/>
    <property type="match status" value="1"/>
</dbReference>
<evidence type="ECO:0000313" key="10">
    <source>
        <dbReference type="EMBL" id="MBB6211508.1"/>
    </source>
</evidence>
<evidence type="ECO:0000256" key="5">
    <source>
        <dbReference type="ARBA" id="ARBA00023004"/>
    </source>
</evidence>
<feature type="compositionally biased region" description="Low complexity" evidence="9">
    <location>
        <begin position="1"/>
        <end position="17"/>
    </location>
</feature>
<feature type="binding site" evidence="8">
    <location>
        <position position="48"/>
    </location>
    <ligand>
        <name>Fe cation</name>
        <dbReference type="ChEBI" id="CHEBI:24875"/>
        <label>1</label>
    </ligand>
</feature>
<dbReference type="SUPFAM" id="SSF47240">
    <property type="entry name" value="Ferritin-like"/>
    <property type="match status" value="1"/>
</dbReference>
<dbReference type="InterPro" id="IPR009078">
    <property type="entry name" value="Ferritin-like_SF"/>
</dbReference>
<feature type="region of interest" description="Disordered" evidence="9">
    <location>
        <begin position="1"/>
        <end position="27"/>
    </location>
</feature>
<dbReference type="Gene3D" id="1.20.1260.10">
    <property type="match status" value="1"/>
</dbReference>
<dbReference type="InterPro" id="IPR012347">
    <property type="entry name" value="Ferritin-like"/>
</dbReference>
<dbReference type="GO" id="GO:0008682">
    <property type="term" value="F:3-demethoxyubiquinol 3-hydroxylase activity"/>
    <property type="evidence" value="ECO:0007669"/>
    <property type="project" value="UniProtKB-EC"/>
</dbReference>
<comment type="caution">
    <text evidence="10">The sequence shown here is derived from an EMBL/GenBank/DDBJ whole genome shotgun (WGS) entry which is preliminary data.</text>
</comment>
<evidence type="ECO:0000256" key="3">
    <source>
        <dbReference type="ARBA" id="ARBA00022723"/>
    </source>
</evidence>
<keyword evidence="4 8" id="KW-0560">Oxidoreductase</keyword>
<feature type="binding site" evidence="8">
    <location>
        <position position="165"/>
    </location>
    <ligand>
        <name>Fe cation</name>
        <dbReference type="ChEBI" id="CHEBI:24875"/>
        <label>2</label>
    </ligand>
</feature>
<dbReference type="CDD" id="cd01042">
    <property type="entry name" value="DMQH"/>
    <property type="match status" value="1"/>
</dbReference>
<feature type="binding site" evidence="8">
    <location>
        <position position="81"/>
    </location>
    <ligand>
        <name>Fe cation</name>
        <dbReference type="ChEBI" id="CHEBI:24875"/>
        <label>1</label>
    </ligand>
</feature>
<evidence type="ECO:0000256" key="6">
    <source>
        <dbReference type="ARBA" id="ARBA00023033"/>
    </source>
</evidence>
<comment type="catalytic activity">
    <reaction evidence="8">
        <text>a 5-methoxy-2-methyl-3-(all-trans-polyprenyl)benzene-1,4-diol + AH2 + O2 = a 3-demethylubiquinol + A + H2O</text>
        <dbReference type="Rhea" id="RHEA:50908"/>
        <dbReference type="Rhea" id="RHEA-COMP:10859"/>
        <dbReference type="Rhea" id="RHEA-COMP:10914"/>
        <dbReference type="ChEBI" id="CHEBI:13193"/>
        <dbReference type="ChEBI" id="CHEBI:15377"/>
        <dbReference type="ChEBI" id="CHEBI:15379"/>
        <dbReference type="ChEBI" id="CHEBI:17499"/>
        <dbReference type="ChEBI" id="CHEBI:84167"/>
        <dbReference type="ChEBI" id="CHEBI:84422"/>
        <dbReference type="EC" id="1.14.99.60"/>
    </reaction>
</comment>
<comment type="pathway">
    <text evidence="1 8">Cofactor biosynthesis; ubiquinone biosynthesis.</text>
</comment>
<keyword evidence="10" id="KW-0830">Ubiquinone</keyword>
<name>A0A7W9ZHD1_NOVIT</name>